<dbReference type="Proteomes" id="UP000016931">
    <property type="component" value="Unassembled WGS sequence"/>
</dbReference>
<keyword evidence="3" id="KW-1185">Reference proteome</keyword>
<dbReference type="RefSeq" id="XP_016760299.1">
    <property type="nucleotide sequence ID" value="XM_016907714.1"/>
</dbReference>
<evidence type="ECO:0000313" key="3">
    <source>
        <dbReference type="Proteomes" id="UP000016931"/>
    </source>
</evidence>
<evidence type="ECO:0000256" key="1">
    <source>
        <dbReference type="SAM" id="SignalP"/>
    </source>
</evidence>
<accession>N1QFT7</accession>
<name>N1QFT7_SPHMS</name>
<reference evidence="2 3" key="1">
    <citation type="journal article" date="2012" name="PLoS Pathog.">
        <title>Diverse lifestyles and strategies of plant pathogenesis encoded in the genomes of eighteen Dothideomycetes fungi.</title>
        <authorList>
            <person name="Ohm R.A."/>
            <person name="Feau N."/>
            <person name="Henrissat B."/>
            <person name="Schoch C.L."/>
            <person name="Horwitz B.A."/>
            <person name="Barry K.W."/>
            <person name="Condon B.J."/>
            <person name="Copeland A.C."/>
            <person name="Dhillon B."/>
            <person name="Glaser F."/>
            <person name="Hesse C.N."/>
            <person name="Kosti I."/>
            <person name="LaButti K."/>
            <person name="Lindquist E.A."/>
            <person name="Lucas S."/>
            <person name="Salamov A.A."/>
            <person name="Bradshaw R.E."/>
            <person name="Ciuffetti L."/>
            <person name="Hamelin R.C."/>
            <person name="Kema G.H.J."/>
            <person name="Lawrence C."/>
            <person name="Scott J.A."/>
            <person name="Spatafora J.W."/>
            <person name="Turgeon B.G."/>
            <person name="de Wit P.J.G.M."/>
            <person name="Zhong S."/>
            <person name="Goodwin S.B."/>
            <person name="Grigoriev I.V."/>
        </authorList>
    </citation>
    <scope>NUCLEOTIDE SEQUENCE [LARGE SCALE GENOMIC DNA]</scope>
    <source>
        <strain evidence="2 3">SO2202</strain>
    </source>
</reference>
<feature type="chain" id="PRO_5004109548" evidence="1">
    <location>
        <begin position="23"/>
        <end position="204"/>
    </location>
</feature>
<dbReference type="HOGENOM" id="CLU_1343998_0_0_1"/>
<dbReference type="EMBL" id="KB456265">
    <property type="protein sequence ID" value="EMF12178.1"/>
    <property type="molecule type" value="Genomic_DNA"/>
</dbReference>
<dbReference type="eggNOG" id="ENOG502TAED">
    <property type="taxonomic scope" value="Eukaryota"/>
</dbReference>
<proteinExistence type="predicted"/>
<organism evidence="2 3">
    <name type="scientific">Sphaerulina musiva (strain SO2202)</name>
    <name type="common">Poplar stem canker fungus</name>
    <name type="synonym">Septoria musiva</name>
    <dbReference type="NCBI Taxonomy" id="692275"/>
    <lineage>
        <taxon>Eukaryota</taxon>
        <taxon>Fungi</taxon>
        <taxon>Dikarya</taxon>
        <taxon>Ascomycota</taxon>
        <taxon>Pezizomycotina</taxon>
        <taxon>Dothideomycetes</taxon>
        <taxon>Dothideomycetidae</taxon>
        <taxon>Mycosphaerellales</taxon>
        <taxon>Mycosphaerellaceae</taxon>
        <taxon>Sphaerulina</taxon>
    </lineage>
</organism>
<dbReference type="AlphaFoldDB" id="N1QFT7"/>
<feature type="signal peptide" evidence="1">
    <location>
        <begin position="1"/>
        <end position="22"/>
    </location>
</feature>
<dbReference type="OrthoDB" id="2500614at2759"/>
<keyword evidence="1" id="KW-0732">Signal</keyword>
<dbReference type="OMA" id="GTETIAW"/>
<sequence>MQPTTIFTTLLLAASALVDASAINPKYAALIDKRALPSEQGCRACPNGDQVGYGEASAKWSRIDPSIVADAKESFDKTFPAGYEPQLCSQPGINCMTSSADVKWTGVGGLTARWGSWARSDGTIVNAWPHWQSTLQWAGPGGSGTTYNAHCVIFTCAKGKMQAQITNNGQLVGEVKGDGKGDNSAVNRCDCFYDLDSDIYFSLM</sequence>
<evidence type="ECO:0000313" key="2">
    <source>
        <dbReference type="EMBL" id="EMF12178.1"/>
    </source>
</evidence>
<protein>
    <submittedName>
        <fullName evidence="2">Uncharacterized protein</fullName>
    </submittedName>
</protein>
<gene>
    <name evidence="2" type="ORF">SEPMUDRAFT_157003</name>
</gene>
<dbReference type="GeneID" id="27904851"/>